<reference evidence="2 3" key="1">
    <citation type="journal article" date="2012" name="J. Bacteriol.">
        <title>Draft Genome Sequence of Turicella otitidis ATCC 51513, Isolated from Middle Ear Fluid from a Child with Otitis Media.</title>
        <authorList>
            <person name="Brinkrolf K."/>
            <person name="Schneider J."/>
            <person name="Knecht M."/>
            <person name="Ruckert C."/>
            <person name="Tauch A."/>
        </authorList>
    </citation>
    <scope>NUCLEOTIDE SEQUENCE [LARGE SCALE GENOMIC DNA]</scope>
    <source>
        <strain evidence="2 3">ATCC 51513</strain>
    </source>
</reference>
<dbReference type="OrthoDB" id="7441206at2"/>
<dbReference type="InterPro" id="IPR027479">
    <property type="entry name" value="S-Me-THD_N_sf"/>
</dbReference>
<evidence type="ECO:0000259" key="1">
    <source>
        <dbReference type="Pfam" id="PF20906"/>
    </source>
</evidence>
<dbReference type="Pfam" id="PF20906">
    <property type="entry name" value="S-Me-THD_C"/>
    <property type="match status" value="1"/>
</dbReference>
<gene>
    <name evidence="2" type="ORF">BN46_0674</name>
</gene>
<dbReference type="EMBL" id="CAJZ01000101">
    <property type="protein sequence ID" value="CCI83410.1"/>
    <property type="molecule type" value="Genomic_DNA"/>
</dbReference>
<feature type="domain" description="S-Me-THD-like C-terminal" evidence="1">
    <location>
        <begin position="59"/>
        <end position="210"/>
    </location>
</feature>
<dbReference type="SUPFAM" id="SSF160991">
    <property type="entry name" value="CV3147-like"/>
    <property type="match status" value="1"/>
</dbReference>
<dbReference type="Gene3D" id="3.40.1610.10">
    <property type="entry name" value="CV3147-like domain"/>
    <property type="match status" value="1"/>
</dbReference>
<dbReference type="InterPro" id="IPR048350">
    <property type="entry name" value="S-Me-THD-like_C"/>
</dbReference>
<sequence>MGVTVLDTAGDVRAHPTGKLGSLGLQEREGYETTQVVSGGNRELGGHFLSVNRGRLNTCDDVLRDISIRGGGFIASARNPLEISYVREHAAHGSISLALDLGADMQEAGGGSELVDAVAERLGGEVLATGPLTIEEPVETYGSFDHGAFRVGEYVVPFLNEFMAVTSGEERVASYPDSIIMIDLETSDSVAVKDVGEGGHETALIVVPAGKLPVSTSAIDPTALRECEEILKIPFLEHLDESLRGGTNAYRPAGE</sequence>
<dbReference type="Proteomes" id="UP000011016">
    <property type="component" value="Unassembled WGS sequence"/>
</dbReference>
<dbReference type="Gene3D" id="2.40.390.10">
    <property type="entry name" value="CV3147-like"/>
    <property type="match status" value="1"/>
</dbReference>
<dbReference type="AlphaFoldDB" id="I7KJ69"/>
<evidence type="ECO:0000313" key="3">
    <source>
        <dbReference type="Proteomes" id="UP000011016"/>
    </source>
</evidence>
<organism evidence="2 3">
    <name type="scientific">Corynebacterium otitidis ATCC 51513</name>
    <dbReference type="NCBI Taxonomy" id="883169"/>
    <lineage>
        <taxon>Bacteria</taxon>
        <taxon>Bacillati</taxon>
        <taxon>Actinomycetota</taxon>
        <taxon>Actinomycetes</taxon>
        <taxon>Mycobacteriales</taxon>
        <taxon>Corynebacteriaceae</taxon>
        <taxon>Corynebacterium</taxon>
    </lineage>
</organism>
<accession>I7KJ69</accession>
<dbReference type="InterPro" id="IPR024071">
    <property type="entry name" value="S-Me-THD_C_sf"/>
</dbReference>
<protein>
    <recommendedName>
        <fullName evidence="1">S-Me-THD-like C-terminal domain-containing protein</fullName>
    </recommendedName>
</protein>
<comment type="caution">
    <text evidence="2">The sequence shown here is derived from an EMBL/GenBank/DDBJ whole genome shotgun (WGS) entry which is preliminary data.</text>
</comment>
<proteinExistence type="predicted"/>
<evidence type="ECO:0000313" key="2">
    <source>
        <dbReference type="EMBL" id="CCI83410.1"/>
    </source>
</evidence>
<name>I7KJ69_9CORY</name>